<accession>A0ABU8NJ94</accession>
<dbReference type="RefSeq" id="WP_172662701.1">
    <property type="nucleotide sequence ID" value="NZ_JABMKW010000020.1"/>
</dbReference>
<gene>
    <name evidence="1" type="ORF">WAE58_07790</name>
</gene>
<evidence type="ECO:0000313" key="1">
    <source>
        <dbReference type="EMBL" id="MEJ2902322.1"/>
    </source>
</evidence>
<proteinExistence type="predicted"/>
<protein>
    <submittedName>
        <fullName evidence="1">Uncharacterized protein</fullName>
    </submittedName>
</protein>
<organism evidence="1 2">
    <name type="scientific">Pedobacter panaciterrae</name>
    <dbReference type="NCBI Taxonomy" id="363849"/>
    <lineage>
        <taxon>Bacteria</taxon>
        <taxon>Pseudomonadati</taxon>
        <taxon>Bacteroidota</taxon>
        <taxon>Sphingobacteriia</taxon>
        <taxon>Sphingobacteriales</taxon>
        <taxon>Sphingobacteriaceae</taxon>
        <taxon>Pedobacter</taxon>
    </lineage>
</organism>
<dbReference type="PROSITE" id="PS51257">
    <property type="entry name" value="PROKAR_LIPOPROTEIN"/>
    <property type="match status" value="1"/>
</dbReference>
<reference evidence="1 2" key="1">
    <citation type="submission" date="2024-03" db="EMBL/GenBank/DDBJ databases">
        <title>Sequence of Lycoming College Course Isolates.</title>
        <authorList>
            <person name="Plotts O."/>
            <person name="Newman J."/>
        </authorList>
    </citation>
    <scope>NUCLEOTIDE SEQUENCE [LARGE SCALE GENOMIC DNA]</scope>
    <source>
        <strain evidence="1 2">CJB-3</strain>
    </source>
</reference>
<dbReference type="Proteomes" id="UP001378956">
    <property type="component" value="Unassembled WGS sequence"/>
</dbReference>
<keyword evidence="2" id="KW-1185">Reference proteome</keyword>
<dbReference type="EMBL" id="JBBEUB010000002">
    <property type="protein sequence ID" value="MEJ2902322.1"/>
    <property type="molecule type" value="Genomic_DNA"/>
</dbReference>
<name>A0ABU8NJ94_9SPHI</name>
<comment type="caution">
    <text evidence="1">The sequence shown here is derived from an EMBL/GenBank/DDBJ whole genome shotgun (WGS) entry which is preliminary data.</text>
</comment>
<sequence>MKKISSLICLLLIITAVSCKKKATLDGKEVLTVCGTKDPLKNIAWLKDEYSQMSGQPTINGIVLYRYNDSEVIEIQNAQFSSTNQHQYYCDGTKLNLGVPADFNKYRQDRKLIGILFGTNIWN</sequence>
<evidence type="ECO:0000313" key="2">
    <source>
        <dbReference type="Proteomes" id="UP001378956"/>
    </source>
</evidence>